<comment type="caution">
    <text evidence="2">The sequence shown here is derived from an EMBL/GenBank/DDBJ whole genome shotgun (WGS) entry which is preliminary data.</text>
</comment>
<organism evidence="2">
    <name type="scientific">marine sediment metagenome</name>
    <dbReference type="NCBI Taxonomy" id="412755"/>
    <lineage>
        <taxon>unclassified sequences</taxon>
        <taxon>metagenomes</taxon>
        <taxon>ecological metagenomes</taxon>
    </lineage>
</organism>
<sequence>MKRILGYILIAIIIAVAAYGMFRHYQDIKEREHLEHRANVTEARRAYIQEVTDLWKYDTGRTAGS</sequence>
<evidence type="ECO:0000256" key="1">
    <source>
        <dbReference type="SAM" id="Phobius"/>
    </source>
</evidence>
<protein>
    <submittedName>
        <fullName evidence="2">Uncharacterized protein</fullName>
    </submittedName>
</protein>
<keyword evidence="1" id="KW-1133">Transmembrane helix</keyword>
<proteinExistence type="predicted"/>
<reference evidence="2" key="1">
    <citation type="journal article" date="2015" name="Nature">
        <title>Complex archaea that bridge the gap between prokaryotes and eukaryotes.</title>
        <authorList>
            <person name="Spang A."/>
            <person name="Saw J.H."/>
            <person name="Jorgensen S.L."/>
            <person name="Zaremba-Niedzwiedzka K."/>
            <person name="Martijn J."/>
            <person name="Lind A.E."/>
            <person name="van Eijk R."/>
            <person name="Schleper C."/>
            <person name="Guy L."/>
            <person name="Ettema T.J."/>
        </authorList>
    </citation>
    <scope>NUCLEOTIDE SEQUENCE</scope>
</reference>
<dbReference type="AlphaFoldDB" id="A0A0F9AHF3"/>
<keyword evidence="1" id="KW-0472">Membrane</keyword>
<accession>A0A0F9AHF3</accession>
<keyword evidence="1" id="KW-0812">Transmembrane</keyword>
<gene>
    <name evidence="2" type="ORF">LCGC14_2570250</name>
</gene>
<feature type="transmembrane region" description="Helical" evidence="1">
    <location>
        <begin position="6"/>
        <end position="22"/>
    </location>
</feature>
<dbReference type="EMBL" id="LAZR01042657">
    <property type="protein sequence ID" value="KKL09004.1"/>
    <property type="molecule type" value="Genomic_DNA"/>
</dbReference>
<evidence type="ECO:0000313" key="2">
    <source>
        <dbReference type="EMBL" id="KKL09004.1"/>
    </source>
</evidence>
<name>A0A0F9AHF3_9ZZZZ</name>